<evidence type="ECO:0000256" key="1">
    <source>
        <dbReference type="SAM" id="MobiDB-lite"/>
    </source>
</evidence>
<keyword evidence="2" id="KW-1133">Transmembrane helix</keyword>
<reference evidence="4 5" key="1">
    <citation type="submission" date="2022-06" db="EMBL/GenBank/DDBJ databases">
        <title>Isolation of gut microbiota from human fecal samples.</title>
        <authorList>
            <person name="Pamer E.G."/>
            <person name="Barat B."/>
            <person name="Waligurski E."/>
            <person name="Medina S."/>
            <person name="Paddock L."/>
            <person name="Mostad J."/>
        </authorList>
    </citation>
    <scope>NUCLEOTIDE SEQUENCE [LARGE SCALE GENOMIC DNA]</scope>
    <source>
        <strain evidence="4 5">DFI.9.90</strain>
    </source>
</reference>
<accession>A0AAW5K3G4</accession>
<dbReference type="AlphaFoldDB" id="A0AAW5K3G4"/>
<protein>
    <submittedName>
        <fullName evidence="4">Uncharacterized protein</fullName>
    </submittedName>
</protein>
<dbReference type="Proteomes" id="UP001205919">
    <property type="component" value="Unassembled WGS sequence"/>
</dbReference>
<keyword evidence="5" id="KW-1185">Reference proteome</keyword>
<feature type="signal peptide" evidence="3">
    <location>
        <begin position="1"/>
        <end position="29"/>
    </location>
</feature>
<dbReference type="EMBL" id="JANFYT010000007">
    <property type="protein sequence ID" value="MCQ4813670.1"/>
    <property type="molecule type" value="Genomic_DNA"/>
</dbReference>
<gene>
    <name evidence="4" type="ORF">NE630_04420</name>
</gene>
<feature type="transmembrane region" description="Helical" evidence="2">
    <location>
        <begin position="78"/>
        <end position="97"/>
    </location>
</feature>
<proteinExistence type="predicted"/>
<name>A0AAW5K3G4_9BACT</name>
<evidence type="ECO:0000256" key="3">
    <source>
        <dbReference type="SAM" id="SignalP"/>
    </source>
</evidence>
<keyword evidence="3" id="KW-0732">Signal</keyword>
<organism evidence="4 5">
    <name type="scientific">Cloacibacillus evryensis</name>
    <dbReference type="NCBI Taxonomy" id="508460"/>
    <lineage>
        <taxon>Bacteria</taxon>
        <taxon>Thermotogati</taxon>
        <taxon>Synergistota</taxon>
        <taxon>Synergistia</taxon>
        <taxon>Synergistales</taxon>
        <taxon>Synergistaceae</taxon>
        <taxon>Cloacibacillus</taxon>
    </lineage>
</organism>
<evidence type="ECO:0000256" key="2">
    <source>
        <dbReference type="SAM" id="Phobius"/>
    </source>
</evidence>
<feature type="chain" id="PRO_5043666586" evidence="3">
    <location>
        <begin position="30"/>
        <end position="100"/>
    </location>
</feature>
<evidence type="ECO:0000313" key="5">
    <source>
        <dbReference type="Proteomes" id="UP001205919"/>
    </source>
</evidence>
<evidence type="ECO:0000313" key="4">
    <source>
        <dbReference type="EMBL" id="MCQ4813670.1"/>
    </source>
</evidence>
<feature type="region of interest" description="Disordered" evidence="1">
    <location>
        <begin position="54"/>
        <end position="77"/>
    </location>
</feature>
<keyword evidence="2" id="KW-0812">Transmembrane</keyword>
<dbReference type="RefSeq" id="WP_008708514.1">
    <property type="nucleotide sequence ID" value="NZ_CABKQM010000001.1"/>
</dbReference>
<sequence length="100" mass="10284">MMKVFFNKIKKITVIALTVTVVSAGSALAAPRGPWMQPNNPGQAAQRFYRAPQPKPAPHVAFAPAPAPRRHDGGSGDTAKALAVGAVIGVVIGSLAASSR</sequence>
<keyword evidence="2" id="KW-0472">Membrane</keyword>
<comment type="caution">
    <text evidence="4">The sequence shown here is derived from an EMBL/GenBank/DDBJ whole genome shotgun (WGS) entry which is preliminary data.</text>
</comment>